<dbReference type="Proteomes" id="UP000295357">
    <property type="component" value="Unassembled WGS sequence"/>
</dbReference>
<accession>A0A4R6N9H5</accession>
<dbReference type="EMBL" id="SNXE01000002">
    <property type="protein sequence ID" value="TDP11940.1"/>
    <property type="molecule type" value="Genomic_DNA"/>
</dbReference>
<keyword evidence="2" id="KW-1185">Reference proteome</keyword>
<name>A0A4R6N9H5_9BURK</name>
<dbReference type="AlphaFoldDB" id="A0A4R6N9H5"/>
<dbReference type="RefSeq" id="WP_290295095.1">
    <property type="nucleotide sequence ID" value="NZ_JAUFPJ010000002.1"/>
</dbReference>
<evidence type="ECO:0000313" key="1">
    <source>
        <dbReference type="EMBL" id="TDP11940.1"/>
    </source>
</evidence>
<evidence type="ECO:0000313" key="2">
    <source>
        <dbReference type="Proteomes" id="UP000295357"/>
    </source>
</evidence>
<organism evidence="1 2">
    <name type="scientific">Roseateles asaccharophilus</name>
    <dbReference type="NCBI Taxonomy" id="582607"/>
    <lineage>
        <taxon>Bacteria</taxon>
        <taxon>Pseudomonadati</taxon>
        <taxon>Pseudomonadota</taxon>
        <taxon>Betaproteobacteria</taxon>
        <taxon>Burkholderiales</taxon>
        <taxon>Sphaerotilaceae</taxon>
        <taxon>Roseateles</taxon>
    </lineage>
</organism>
<comment type="caution">
    <text evidence="1">The sequence shown here is derived from an EMBL/GenBank/DDBJ whole genome shotgun (WGS) entry which is preliminary data.</text>
</comment>
<gene>
    <name evidence="1" type="ORF">DFR39_102326</name>
</gene>
<reference evidence="1 2" key="1">
    <citation type="submission" date="2019-03" db="EMBL/GenBank/DDBJ databases">
        <title>Genomic Encyclopedia of Type Strains, Phase IV (KMG-IV): sequencing the most valuable type-strain genomes for metagenomic binning, comparative biology and taxonomic classification.</title>
        <authorList>
            <person name="Goeker M."/>
        </authorList>
    </citation>
    <scope>NUCLEOTIDE SEQUENCE [LARGE SCALE GENOMIC DNA]</scope>
    <source>
        <strain evidence="1 2">DSM 25082</strain>
    </source>
</reference>
<proteinExistence type="predicted"/>
<evidence type="ECO:0008006" key="3">
    <source>
        <dbReference type="Google" id="ProtNLM"/>
    </source>
</evidence>
<sequence>MSRPLRTAFPAAVDHVTTRGDRRDSIFDDDNDQQQFLAVLALPL</sequence>
<protein>
    <recommendedName>
        <fullName evidence="3">Transposase</fullName>
    </recommendedName>
</protein>